<dbReference type="GO" id="GO:0046983">
    <property type="term" value="F:protein dimerization activity"/>
    <property type="evidence" value="ECO:0007669"/>
    <property type="project" value="InterPro"/>
</dbReference>
<gene>
    <name evidence="6" type="ORF">KGA66_05420</name>
</gene>
<keyword evidence="1" id="KW-0808">Transferase</keyword>
<name>A0A8J7WN34_9ACTN</name>
<dbReference type="GO" id="GO:0000155">
    <property type="term" value="F:phosphorelay sensor kinase activity"/>
    <property type="evidence" value="ECO:0007669"/>
    <property type="project" value="InterPro"/>
</dbReference>
<dbReference type="AlphaFoldDB" id="A0A8J7WN34"/>
<dbReference type="RefSeq" id="WP_211465166.1">
    <property type="nucleotide sequence ID" value="NZ_JAGSXH010000011.1"/>
</dbReference>
<dbReference type="PANTHER" id="PTHR24421">
    <property type="entry name" value="NITRATE/NITRITE SENSOR PROTEIN NARX-RELATED"/>
    <property type="match status" value="1"/>
</dbReference>
<dbReference type="InterPro" id="IPR036890">
    <property type="entry name" value="HATPase_C_sf"/>
</dbReference>
<dbReference type="Gene3D" id="3.30.565.10">
    <property type="entry name" value="Histidine kinase-like ATPase, C-terminal domain"/>
    <property type="match status" value="1"/>
</dbReference>
<feature type="transmembrane region" description="Helical" evidence="4">
    <location>
        <begin position="156"/>
        <end position="174"/>
    </location>
</feature>
<keyword evidence="3" id="KW-0902">Two-component regulatory system</keyword>
<feature type="domain" description="Signal transduction histidine kinase subgroup 3 dimerisation and phosphoacceptor" evidence="5">
    <location>
        <begin position="199"/>
        <end position="265"/>
    </location>
</feature>
<evidence type="ECO:0000256" key="2">
    <source>
        <dbReference type="ARBA" id="ARBA00022777"/>
    </source>
</evidence>
<feature type="transmembrane region" description="Helical" evidence="4">
    <location>
        <begin position="21"/>
        <end position="39"/>
    </location>
</feature>
<dbReference type="Proteomes" id="UP000677913">
    <property type="component" value="Unassembled WGS sequence"/>
</dbReference>
<sequence length="412" mass="44592">MSGEDRENAAIWLRAPSRTGWLWAGIWLVYLLVPLGDNFNGKYAAWQQIVGIVGFWVFCYVYSRLTMQSRAGWDCNYERRTADRRLLLYLAGLAALALVLPILCTPAWIALWIYVSSACGSVLPLDGERHWAPLGALTATGVMVIEGVSLRVGPGTWGWMVLPGFFSCVAVMGVRRMRGLIGELHQAREDVKHLATNEERLRLARDLHDLAGHSMATITLKAELARRLLPADHAAAEKQIADIEHVSRQALADIREAVSGYRRATLAVETASARAALEAAQISFEVDSALLRGSGSLSPDAEAALAWCLREAVTNVVRHSGASWCRARLIEARIDGEATVTLEVTDDGRAVPAAGVLADVTQDGVTESGSGATPWGNGLTGLRERLAPFAATLTAQPVRPHGFRVCATLPVP</sequence>
<dbReference type="InterPro" id="IPR011712">
    <property type="entry name" value="Sig_transdc_His_kin_sub3_dim/P"/>
</dbReference>
<proteinExistence type="predicted"/>
<dbReference type="GO" id="GO:0016020">
    <property type="term" value="C:membrane"/>
    <property type="evidence" value="ECO:0007669"/>
    <property type="project" value="InterPro"/>
</dbReference>
<keyword evidence="2" id="KW-0418">Kinase</keyword>
<protein>
    <recommendedName>
        <fullName evidence="5">Signal transduction histidine kinase subgroup 3 dimerisation and phosphoacceptor domain-containing protein</fullName>
    </recommendedName>
</protein>
<evidence type="ECO:0000256" key="3">
    <source>
        <dbReference type="ARBA" id="ARBA00023012"/>
    </source>
</evidence>
<feature type="transmembrane region" description="Helical" evidence="4">
    <location>
        <begin position="86"/>
        <end position="115"/>
    </location>
</feature>
<evidence type="ECO:0000256" key="4">
    <source>
        <dbReference type="SAM" id="Phobius"/>
    </source>
</evidence>
<evidence type="ECO:0000256" key="1">
    <source>
        <dbReference type="ARBA" id="ARBA00022679"/>
    </source>
</evidence>
<dbReference type="EMBL" id="JAGSXH010000011">
    <property type="protein sequence ID" value="MBS2962475.1"/>
    <property type="molecule type" value="Genomic_DNA"/>
</dbReference>
<evidence type="ECO:0000259" key="5">
    <source>
        <dbReference type="Pfam" id="PF07730"/>
    </source>
</evidence>
<evidence type="ECO:0000313" key="7">
    <source>
        <dbReference type="Proteomes" id="UP000677913"/>
    </source>
</evidence>
<comment type="caution">
    <text evidence="6">The sequence shown here is derived from an EMBL/GenBank/DDBJ whole genome shotgun (WGS) entry which is preliminary data.</text>
</comment>
<dbReference type="PANTHER" id="PTHR24421:SF63">
    <property type="entry name" value="SENSOR HISTIDINE KINASE DESK"/>
    <property type="match status" value="1"/>
</dbReference>
<dbReference type="InterPro" id="IPR050482">
    <property type="entry name" value="Sensor_HK_TwoCompSys"/>
</dbReference>
<dbReference type="SUPFAM" id="SSF55874">
    <property type="entry name" value="ATPase domain of HSP90 chaperone/DNA topoisomerase II/histidine kinase"/>
    <property type="match status" value="1"/>
</dbReference>
<dbReference type="CDD" id="cd16917">
    <property type="entry name" value="HATPase_UhpB-NarQ-NarX-like"/>
    <property type="match status" value="1"/>
</dbReference>
<keyword evidence="4" id="KW-0812">Transmembrane</keyword>
<organism evidence="6 7">
    <name type="scientific">Actinocrinis puniceicyclus</name>
    <dbReference type="NCBI Taxonomy" id="977794"/>
    <lineage>
        <taxon>Bacteria</taxon>
        <taxon>Bacillati</taxon>
        <taxon>Actinomycetota</taxon>
        <taxon>Actinomycetes</taxon>
        <taxon>Catenulisporales</taxon>
        <taxon>Actinospicaceae</taxon>
        <taxon>Actinocrinis</taxon>
    </lineage>
</organism>
<evidence type="ECO:0000313" key="6">
    <source>
        <dbReference type="EMBL" id="MBS2962475.1"/>
    </source>
</evidence>
<dbReference type="Pfam" id="PF07730">
    <property type="entry name" value="HisKA_3"/>
    <property type="match status" value="1"/>
</dbReference>
<accession>A0A8J7WN34</accession>
<dbReference type="Gene3D" id="1.20.5.1930">
    <property type="match status" value="1"/>
</dbReference>
<keyword evidence="4" id="KW-0472">Membrane</keyword>
<keyword evidence="7" id="KW-1185">Reference proteome</keyword>
<feature type="transmembrane region" description="Helical" evidence="4">
    <location>
        <begin position="45"/>
        <end position="65"/>
    </location>
</feature>
<reference evidence="6" key="1">
    <citation type="submission" date="2021-04" db="EMBL/GenBank/DDBJ databases">
        <title>Genome based classification of Actinospica acidithermotolerans sp. nov., an actinobacterium isolated from an Indonesian hot spring.</title>
        <authorList>
            <person name="Kusuma A.B."/>
            <person name="Putra K.E."/>
            <person name="Nafisah S."/>
            <person name="Loh J."/>
            <person name="Nouioui I."/>
            <person name="Goodfellow M."/>
        </authorList>
    </citation>
    <scope>NUCLEOTIDE SEQUENCE</scope>
    <source>
        <strain evidence="6">DSM 45618</strain>
    </source>
</reference>
<keyword evidence="4" id="KW-1133">Transmembrane helix</keyword>